<protein>
    <recommendedName>
        <fullName evidence="2">DUF2059 domain-containing protein</fullName>
    </recommendedName>
</protein>
<dbReference type="Pfam" id="PF09832">
    <property type="entry name" value="DUF2059"/>
    <property type="match status" value="1"/>
</dbReference>
<name>A0ABQ3BV77_9FLAO</name>
<reference evidence="4" key="1">
    <citation type="journal article" date="2019" name="Int. J. Syst. Evol. Microbiol.">
        <title>The Global Catalogue of Microorganisms (GCM) 10K type strain sequencing project: providing services to taxonomists for standard genome sequencing and annotation.</title>
        <authorList>
            <consortium name="The Broad Institute Genomics Platform"/>
            <consortium name="The Broad Institute Genome Sequencing Center for Infectious Disease"/>
            <person name="Wu L."/>
            <person name="Ma J."/>
        </authorList>
    </citation>
    <scope>NUCLEOTIDE SEQUENCE [LARGE SCALE GENOMIC DNA]</scope>
    <source>
        <strain evidence="4">KCTC 12708</strain>
    </source>
</reference>
<dbReference type="Proteomes" id="UP000615593">
    <property type="component" value="Unassembled WGS sequence"/>
</dbReference>
<keyword evidence="1" id="KW-0732">Signal</keyword>
<feature type="domain" description="DUF2059" evidence="2">
    <location>
        <begin position="70"/>
        <end position="127"/>
    </location>
</feature>
<evidence type="ECO:0000259" key="2">
    <source>
        <dbReference type="Pfam" id="PF09832"/>
    </source>
</evidence>
<organism evidence="3 4">
    <name type="scientific">Mesonia mobilis</name>
    <dbReference type="NCBI Taxonomy" id="369791"/>
    <lineage>
        <taxon>Bacteria</taxon>
        <taxon>Pseudomonadati</taxon>
        <taxon>Bacteroidota</taxon>
        <taxon>Flavobacteriia</taxon>
        <taxon>Flavobacteriales</taxon>
        <taxon>Flavobacteriaceae</taxon>
        <taxon>Mesonia</taxon>
    </lineage>
</organism>
<dbReference type="GeneID" id="94369712"/>
<evidence type="ECO:0000313" key="3">
    <source>
        <dbReference type="EMBL" id="GGZ58820.1"/>
    </source>
</evidence>
<sequence>MKKYLVVIALVSISFSGFAQEDAKFKAELTEFIEIQTGAGIDAMLVQFTDRIPEDKKEEFKRDLNVQLKDMYNDLADIYIEKIGKEDLTKMLNFYNTDAGKNILGKTPAIIEASSGLTQKYMSKLQPIIMKYMQQ</sequence>
<feature type="signal peptide" evidence="1">
    <location>
        <begin position="1"/>
        <end position="19"/>
    </location>
</feature>
<keyword evidence="4" id="KW-1185">Reference proteome</keyword>
<comment type="caution">
    <text evidence="3">The sequence shown here is derived from an EMBL/GenBank/DDBJ whole genome shotgun (WGS) entry which is preliminary data.</text>
</comment>
<dbReference type="RefSeq" id="WP_027884590.1">
    <property type="nucleotide sequence ID" value="NZ_BMWY01000005.1"/>
</dbReference>
<proteinExistence type="predicted"/>
<gene>
    <name evidence="3" type="ORF">GCM10008088_20500</name>
</gene>
<evidence type="ECO:0000256" key="1">
    <source>
        <dbReference type="SAM" id="SignalP"/>
    </source>
</evidence>
<feature type="chain" id="PRO_5046338219" description="DUF2059 domain-containing protein" evidence="1">
    <location>
        <begin position="20"/>
        <end position="135"/>
    </location>
</feature>
<dbReference type="InterPro" id="IPR018637">
    <property type="entry name" value="DUF2059"/>
</dbReference>
<evidence type="ECO:0000313" key="4">
    <source>
        <dbReference type="Proteomes" id="UP000615593"/>
    </source>
</evidence>
<accession>A0ABQ3BV77</accession>
<dbReference type="EMBL" id="BMWY01000005">
    <property type="protein sequence ID" value="GGZ58820.1"/>
    <property type="molecule type" value="Genomic_DNA"/>
</dbReference>